<evidence type="ECO:0000256" key="1">
    <source>
        <dbReference type="SAM" id="MobiDB-lite"/>
    </source>
</evidence>
<name>Q2XNS2_ASPOF</name>
<feature type="compositionally biased region" description="Polar residues" evidence="1">
    <location>
        <begin position="170"/>
        <end position="184"/>
    </location>
</feature>
<dbReference type="AlphaFoldDB" id="Q2XNS2"/>
<feature type="region of interest" description="Disordered" evidence="1">
    <location>
        <begin position="160"/>
        <end position="225"/>
    </location>
</feature>
<evidence type="ECO:0000313" key="2">
    <source>
        <dbReference type="EMBL" id="ABB55350.1"/>
    </source>
</evidence>
<sequence length="249" mass="27196">MTPRSQPGFKSKTPKSAPRLKSKTQGSTPAFQKQDYDAYLHKGPTWQIPSTKTPSKQVQRTTPLRQGINSSKIRVKIQSIPKIRPSQPRTFENFGGGSIAEGYNLTTFTTTDGSSTSTAFTINIGSKTRRSSPCFNIKTPGLKTAFQHQNAKVLPAFQTSKRQGPPRVSNIKTPGSNPAFQHQNAKVEPRVSTSKRQGRTSRFNIKTPRSNPALQHQNAGVGPALQTAKTRATLAFINVQPTPNLASQS</sequence>
<feature type="compositionally biased region" description="Polar residues" evidence="1">
    <location>
        <begin position="191"/>
        <end position="218"/>
    </location>
</feature>
<organism evidence="2">
    <name type="scientific">Asparagus officinalis</name>
    <name type="common">Garden asparagus</name>
    <dbReference type="NCBI Taxonomy" id="4686"/>
    <lineage>
        <taxon>Eukaryota</taxon>
        <taxon>Viridiplantae</taxon>
        <taxon>Streptophyta</taxon>
        <taxon>Embryophyta</taxon>
        <taxon>Tracheophyta</taxon>
        <taxon>Spermatophyta</taxon>
        <taxon>Magnoliopsida</taxon>
        <taxon>Liliopsida</taxon>
        <taxon>Asparagales</taxon>
        <taxon>Asparagaceae</taxon>
        <taxon>Asparagoideae</taxon>
        <taxon>Asparagus</taxon>
    </lineage>
</organism>
<protein>
    <submittedName>
        <fullName evidence="2">Uncharacterized protein</fullName>
    </submittedName>
</protein>
<feature type="compositionally biased region" description="Polar residues" evidence="1">
    <location>
        <begin position="47"/>
        <end position="62"/>
    </location>
</feature>
<gene>
    <name evidence="2" type="ORF">9.t00019</name>
</gene>
<proteinExistence type="predicted"/>
<reference evidence="2" key="1">
    <citation type="submission" date="2006-04" db="EMBL/GenBank/DDBJ databases">
        <title>Comparative Sequence and Genetic Analyses of the Asparagus, Onion, and Rice Genomes Reveal Similar Structures, But No Microsynteny.</title>
        <authorList>
            <person name="Jernej J."/>
            <person name="Suzuki G."/>
            <person name="McCallum J."/>
            <person name="Cheung F."/>
            <person name="Arbogast T."/>
            <person name="Tallon L.J."/>
            <person name="Smith S."/>
            <person name="Utterback T."/>
            <person name="Havey M.J."/>
            <person name="Town C.D."/>
        </authorList>
    </citation>
    <scope>NUCLEOTIDE SEQUENCE</scope>
</reference>
<feature type="region of interest" description="Disordered" evidence="1">
    <location>
        <begin position="1"/>
        <end position="62"/>
    </location>
</feature>
<accession>Q2XNS2</accession>
<dbReference type="EMBL" id="AC183411">
    <property type="protein sequence ID" value="ABB55350.1"/>
    <property type="molecule type" value="Genomic_DNA"/>
</dbReference>